<dbReference type="GO" id="GO:0008374">
    <property type="term" value="F:O-acyltransferase activity"/>
    <property type="evidence" value="ECO:0007669"/>
    <property type="project" value="InterPro"/>
</dbReference>
<dbReference type="InterPro" id="IPR002123">
    <property type="entry name" value="Plipid/glycerol_acylTrfase"/>
</dbReference>
<proteinExistence type="inferred from homology"/>
<evidence type="ECO:0000256" key="9">
    <source>
        <dbReference type="ARBA" id="ARBA00023136"/>
    </source>
</evidence>
<dbReference type="SUPFAM" id="SSF69593">
    <property type="entry name" value="Glycerol-3-phosphate (1)-acyltransferase"/>
    <property type="match status" value="1"/>
</dbReference>
<gene>
    <name evidence="15" type="ORF">TVAG_170020</name>
</gene>
<comment type="subcellular location">
    <subcellularLocation>
        <location evidence="1">Membrane</location>
    </subcellularLocation>
</comment>
<keyword evidence="8" id="KW-0443">Lipid metabolism</keyword>
<dbReference type="PANTHER" id="PTHR23063:SF52">
    <property type="entry name" value="LYSOPHOSPHATIDYLCHOLINE ACYLTRANSFERASE"/>
    <property type="match status" value="1"/>
</dbReference>
<dbReference type="VEuPathDB" id="TrichDB:TVAGG3_0680920"/>
<evidence type="ECO:0000256" key="6">
    <source>
        <dbReference type="ARBA" id="ARBA00022692"/>
    </source>
</evidence>
<feature type="transmembrane region" description="Helical" evidence="13">
    <location>
        <begin position="92"/>
        <end position="113"/>
    </location>
</feature>
<evidence type="ECO:0000256" key="12">
    <source>
        <dbReference type="ARBA" id="ARBA00023315"/>
    </source>
</evidence>
<comment type="pathway">
    <text evidence="2">Lipid metabolism.</text>
</comment>
<name>A2DPE6_TRIV3</name>
<accession>A2DPE6</accession>
<evidence type="ECO:0000256" key="11">
    <source>
        <dbReference type="ARBA" id="ARBA00023264"/>
    </source>
</evidence>
<keyword evidence="11" id="KW-1208">Phospholipid metabolism</keyword>
<evidence type="ECO:0000313" key="15">
    <source>
        <dbReference type="EMBL" id="EAY17690.1"/>
    </source>
</evidence>
<dbReference type="CDD" id="cd07991">
    <property type="entry name" value="LPLAT_LPCAT1-like"/>
    <property type="match status" value="1"/>
</dbReference>
<dbReference type="GO" id="GO:0016020">
    <property type="term" value="C:membrane"/>
    <property type="evidence" value="ECO:0007669"/>
    <property type="project" value="UniProtKB-SubCell"/>
</dbReference>
<evidence type="ECO:0000256" key="2">
    <source>
        <dbReference type="ARBA" id="ARBA00005189"/>
    </source>
</evidence>
<dbReference type="SMART" id="SM00563">
    <property type="entry name" value="PlsC"/>
    <property type="match status" value="1"/>
</dbReference>
<dbReference type="PANTHER" id="PTHR23063">
    <property type="entry name" value="PHOSPHOLIPID ACYLTRANSFERASE"/>
    <property type="match status" value="1"/>
</dbReference>
<evidence type="ECO:0000256" key="7">
    <source>
        <dbReference type="ARBA" id="ARBA00022989"/>
    </source>
</evidence>
<feature type="domain" description="Phospholipid/glycerol acyltransferase" evidence="14">
    <location>
        <begin position="124"/>
        <end position="230"/>
    </location>
</feature>
<keyword evidence="5" id="KW-0808">Transferase</keyword>
<evidence type="ECO:0000256" key="3">
    <source>
        <dbReference type="ARBA" id="ARBA00008655"/>
    </source>
</evidence>
<keyword evidence="16" id="KW-1185">Reference proteome</keyword>
<dbReference type="STRING" id="5722.A2DPE6"/>
<evidence type="ECO:0000259" key="14">
    <source>
        <dbReference type="SMART" id="SM00563"/>
    </source>
</evidence>
<reference evidence="15" key="2">
    <citation type="journal article" date="2007" name="Science">
        <title>Draft genome sequence of the sexually transmitted pathogen Trichomonas vaginalis.</title>
        <authorList>
            <person name="Carlton J.M."/>
            <person name="Hirt R.P."/>
            <person name="Silva J.C."/>
            <person name="Delcher A.L."/>
            <person name="Schatz M."/>
            <person name="Zhao Q."/>
            <person name="Wortman J.R."/>
            <person name="Bidwell S.L."/>
            <person name="Alsmark U.C.M."/>
            <person name="Besteiro S."/>
            <person name="Sicheritz-Ponten T."/>
            <person name="Noel C.J."/>
            <person name="Dacks J.B."/>
            <person name="Foster P.G."/>
            <person name="Simillion C."/>
            <person name="Van de Peer Y."/>
            <person name="Miranda-Saavedra D."/>
            <person name="Barton G.J."/>
            <person name="Westrop G.D."/>
            <person name="Mueller S."/>
            <person name="Dessi D."/>
            <person name="Fiori P.L."/>
            <person name="Ren Q."/>
            <person name="Paulsen I."/>
            <person name="Zhang H."/>
            <person name="Bastida-Corcuera F.D."/>
            <person name="Simoes-Barbosa A."/>
            <person name="Brown M.T."/>
            <person name="Hayes R.D."/>
            <person name="Mukherjee M."/>
            <person name="Okumura C.Y."/>
            <person name="Schneider R."/>
            <person name="Smith A.J."/>
            <person name="Vanacova S."/>
            <person name="Villalvazo M."/>
            <person name="Haas B.J."/>
            <person name="Pertea M."/>
            <person name="Feldblyum T.V."/>
            <person name="Utterback T.R."/>
            <person name="Shu C.L."/>
            <person name="Osoegawa K."/>
            <person name="de Jong P.J."/>
            <person name="Hrdy I."/>
            <person name="Horvathova L."/>
            <person name="Zubacova Z."/>
            <person name="Dolezal P."/>
            <person name="Malik S.B."/>
            <person name="Logsdon J.M. Jr."/>
            <person name="Henze K."/>
            <person name="Gupta A."/>
            <person name="Wang C.C."/>
            <person name="Dunne R.L."/>
            <person name="Upcroft J.A."/>
            <person name="Upcroft P."/>
            <person name="White O."/>
            <person name="Salzberg S.L."/>
            <person name="Tang P."/>
            <person name="Chiu C.-H."/>
            <person name="Lee Y.-S."/>
            <person name="Embley T.M."/>
            <person name="Coombs G.H."/>
            <person name="Mottram J.C."/>
            <person name="Tachezy J."/>
            <person name="Fraser-Liggett C.M."/>
            <person name="Johnson P.J."/>
        </authorList>
    </citation>
    <scope>NUCLEOTIDE SEQUENCE [LARGE SCALE GENOMIC DNA]</scope>
    <source>
        <strain evidence="15">G3</strain>
    </source>
</reference>
<dbReference type="Pfam" id="PF01553">
    <property type="entry name" value="Acyltransferase"/>
    <property type="match status" value="1"/>
</dbReference>
<keyword evidence="12 15" id="KW-0012">Acyltransferase</keyword>
<evidence type="ECO:0000256" key="10">
    <source>
        <dbReference type="ARBA" id="ARBA00023209"/>
    </source>
</evidence>
<keyword evidence="4" id="KW-0444">Lipid biosynthesis</keyword>
<keyword evidence="9 13" id="KW-0472">Membrane</keyword>
<keyword evidence="6 13" id="KW-0812">Transmembrane</keyword>
<dbReference type="InParanoid" id="A2DPE6"/>
<evidence type="ECO:0000313" key="16">
    <source>
        <dbReference type="Proteomes" id="UP000001542"/>
    </source>
</evidence>
<sequence length="322" mass="37191">MSLFSIVPRDHKEWHEQTKLSDITDEEFNRQIKPVKYARKHIIFQIICFILTLGPIRAVFGFVGFFSCCAIAGGLRRLQYALGMDTTKYKTFLLRIVQLGFRCLFIVFNHIWIRKEGTMDPDARVIICNHTAFHDPMIISCTRDTSVVMKASFGEGVARWVFDIIDPIYVRRDMPGGQTKLIIDHANNKELLPILIFPEGTLTNGDIFLKFHRGAFLTDHKVQPMLVRYHMPFVPEGWNSFAWTEPNILLYFWYAMSVPLNWVTVKILPAHSKSEYANADEFADAMQLQCANAFGVLASTRSSNDIFRKKTEEKVENKEKKE</sequence>
<dbReference type="RefSeq" id="XP_001329825.1">
    <property type="nucleotide sequence ID" value="XM_001329790.1"/>
</dbReference>
<dbReference type="AlphaFoldDB" id="A2DPE6"/>
<organism evidence="15 16">
    <name type="scientific">Trichomonas vaginalis (strain ATCC PRA-98 / G3)</name>
    <dbReference type="NCBI Taxonomy" id="412133"/>
    <lineage>
        <taxon>Eukaryota</taxon>
        <taxon>Metamonada</taxon>
        <taxon>Parabasalia</taxon>
        <taxon>Trichomonadida</taxon>
        <taxon>Trichomonadidae</taxon>
        <taxon>Trichomonas</taxon>
    </lineage>
</organism>
<evidence type="ECO:0000256" key="5">
    <source>
        <dbReference type="ARBA" id="ARBA00022679"/>
    </source>
</evidence>
<feature type="transmembrane region" description="Helical" evidence="13">
    <location>
        <begin position="42"/>
        <end position="71"/>
    </location>
</feature>
<evidence type="ECO:0000256" key="13">
    <source>
        <dbReference type="SAM" id="Phobius"/>
    </source>
</evidence>
<protein>
    <submittedName>
        <fullName evidence="15">Acyltransferase family protein</fullName>
    </submittedName>
</protein>
<dbReference type="OrthoDB" id="272512at2759"/>
<dbReference type="InterPro" id="IPR045252">
    <property type="entry name" value="LPCAT1-like"/>
</dbReference>
<evidence type="ECO:0000256" key="1">
    <source>
        <dbReference type="ARBA" id="ARBA00004370"/>
    </source>
</evidence>
<keyword evidence="7 13" id="KW-1133">Transmembrane helix</keyword>
<comment type="similarity">
    <text evidence="3">Belongs to the 1-acyl-sn-glycerol-3-phosphate acyltransferase family.</text>
</comment>
<dbReference type="Proteomes" id="UP000001542">
    <property type="component" value="Unassembled WGS sequence"/>
</dbReference>
<evidence type="ECO:0000256" key="8">
    <source>
        <dbReference type="ARBA" id="ARBA00023098"/>
    </source>
</evidence>
<reference evidence="15" key="1">
    <citation type="submission" date="2006-10" db="EMBL/GenBank/DDBJ databases">
        <authorList>
            <person name="Amadeo P."/>
            <person name="Zhao Q."/>
            <person name="Wortman J."/>
            <person name="Fraser-Liggett C."/>
            <person name="Carlton J."/>
        </authorList>
    </citation>
    <scope>NUCLEOTIDE SEQUENCE</scope>
    <source>
        <strain evidence="15">G3</strain>
    </source>
</reference>
<keyword evidence="10" id="KW-0594">Phospholipid biosynthesis</keyword>
<dbReference type="KEGG" id="tva:4775708"/>
<dbReference type="VEuPathDB" id="TrichDB:TVAG_170020"/>
<dbReference type="EMBL" id="DS113227">
    <property type="protein sequence ID" value="EAY17690.1"/>
    <property type="molecule type" value="Genomic_DNA"/>
</dbReference>
<dbReference type="GO" id="GO:0008654">
    <property type="term" value="P:phospholipid biosynthetic process"/>
    <property type="evidence" value="ECO:0007669"/>
    <property type="project" value="UniProtKB-KW"/>
</dbReference>
<evidence type="ECO:0000256" key="4">
    <source>
        <dbReference type="ARBA" id="ARBA00022516"/>
    </source>
</evidence>
<dbReference type="eggNOG" id="KOG4666">
    <property type="taxonomic scope" value="Eukaryota"/>
</dbReference>